<keyword evidence="2" id="KW-1185">Reference proteome</keyword>
<organism evidence="1 2">
    <name type="scientific">[Eubacterium] hominis</name>
    <dbReference type="NCBI Taxonomy" id="2764325"/>
    <lineage>
        <taxon>Bacteria</taxon>
        <taxon>Bacillati</taxon>
        <taxon>Bacillota</taxon>
        <taxon>Erysipelotrichia</taxon>
        <taxon>Erysipelotrichales</taxon>
        <taxon>Erysipelotrichaceae</taxon>
        <taxon>Amedibacillus</taxon>
    </lineage>
</organism>
<protein>
    <submittedName>
        <fullName evidence="1">Phage tail tube protein</fullName>
    </submittedName>
</protein>
<reference evidence="1 2" key="1">
    <citation type="submission" date="2020-08" db="EMBL/GenBank/DDBJ databases">
        <authorList>
            <person name="Liu C."/>
            <person name="Sun Q."/>
        </authorList>
    </citation>
    <scope>NUCLEOTIDE SEQUENCE [LARGE SCALE GENOMIC DNA]</scope>
    <source>
        <strain evidence="1 2">NSJ-61</strain>
    </source>
</reference>
<sequence>MTILDLKDTVNGGQGFVQIELEGNLETLFQVKNVEAFLEKNKEALPVAGSHWEQSKLKTIKGTGSCTIYHMSSMFVVLAQRLAKEGKDFDFDMIITNEDKNSSVGKQTTVLRGCNMDKILLAKFDTDSAALEEDFDFTFSDMDVLNTFKKPSYF</sequence>
<dbReference type="RefSeq" id="WP_118667119.1">
    <property type="nucleotide sequence ID" value="NZ_CP060636.1"/>
</dbReference>
<dbReference type="Gene3D" id="2.30.110.40">
    <property type="entry name" value="Phage tail tube protein"/>
    <property type="match status" value="1"/>
</dbReference>
<evidence type="ECO:0000313" key="2">
    <source>
        <dbReference type="Proteomes" id="UP000515856"/>
    </source>
</evidence>
<proteinExistence type="predicted"/>
<dbReference type="InterPro" id="IPR018989">
    <property type="entry name" value="DUF2001"/>
</dbReference>
<dbReference type="SUPFAM" id="SSF69279">
    <property type="entry name" value="Phage tail proteins"/>
    <property type="match status" value="1"/>
</dbReference>
<name>A0A7G9GNM3_9FIRM</name>
<dbReference type="EMBL" id="CP060636">
    <property type="protein sequence ID" value="QNM12405.1"/>
    <property type="molecule type" value="Genomic_DNA"/>
</dbReference>
<gene>
    <name evidence="1" type="ORF">H9Q80_00165</name>
</gene>
<dbReference type="KEGG" id="ehn:H9Q80_00165"/>
<accession>A0A7G9GNM3</accession>
<evidence type="ECO:0000313" key="1">
    <source>
        <dbReference type="EMBL" id="QNM12405.1"/>
    </source>
</evidence>
<dbReference type="AlphaFoldDB" id="A0A7G9GNM3"/>
<dbReference type="Proteomes" id="UP000515856">
    <property type="component" value="Chromosome"/>
</dbReference>
<dbReference type="Pfam" id="PF09393">
    <property type="entry name" value="DUF2001"/>
    <property type="match status" value="1"/>
</dbReference>
<dbReference type="InterPro" id="IPR038628">
    <property type="entry name" value="XkdM-like_sf"/>
</dbReference>